<organism evidence="1 2">
    <name type="scientific">Mycoplasma suis (strain Illinois)</name>
    <dbReference type="NCBI Taxonomy" id="768700"/>
    <lineage>
        <taxon>Bacteria</taxon>
        <taxon>Bacillati</taxon>
        <taxon>Mycoplasmatota</taxon>
        <taxon>Mollicutes</taxon>
        <taxon>Mycoplasmataceae</taxon>
        <taxon>Mycoplasma</taxon>
    </lineage>
</organism>
<protein>
    <submittedName>
        <fullName evidence="1">Uncharacterized protein</fullName>
    </submittedName>
</protein>
<dbReference type="EMBL" id="CP002525">
    <property type="protein sequence ID" value="ADX98140.1"/>
    <property type="molecule type" value="Genomic_DNA"/>
</dbReference>
<dbReference type="AlphaFoldDB" id="F0QRM0"/>
<gene>
    <name evidence="1" type="ordered locus">MSU_0608</name>
</gene>
<name>F0QRM0_MYCSL</name>
<evidence type="ECO:0000313" key="1">
    <source>
        <dbReference type="EMBL" id="ADX98140.1"/>
    </source>
</evidence>
<sequence>MTKASKYISSVLVIVTSTLGVVGGSVELSNRITSMAEKAIERKEEQTQNIEVKYEGTPSFVIQCTKTKGGGNSYYFTCKNMWRTETTSSQHKK</sequence>
<evidence type="ECO:0000313" key="2">
    <source>
        <dbReference type="Proteomes" id="UP000007484"/>
    </source>
</evidence>
<dbReference type="RefSeq" id="WP_013609267.1">
    <property type="nucleotide sequence ID" value="NC_015155.1"/>
</dbReference>
<keyword evidence="2" id="KW-1185">Reference proteome</keyword>
<reference evidence="1 2" key="1">
    <citation type="journal article" date="2011" name="J. Bacteriol.">
        <title>Complete genome sequences of two hemotropic Mycoplasmas, Mycoplasma haemofelis strain Ohio2 and Mycoplasma suis strain Illinois.</title>
        <authorList>
            <person name="Messick J.B."/>
            <person name="Santos A.P."/>
            <person name="Guimaraes A.M."/>
        </authorList>
    </citation>
    <scope>NUCLEOTIDE SEQUENCE [LARGE SCALE GENOMIC DNA]</scope>
    <source>
        <strain evidence="1 2">Illinois</strain>
    </source>
</reference>
<dbReference type="KEGG" id="mss:MSU_0608"/>
<accession>F0QRM0</accession>
<dbReference type="HOGENOM" id="CLU_2396533_0_0_14"/>
<proteinExistence type="predicted"/>
<dbReference type="Proteomes" id="UP000007484">
    <property type="component" value="Chromosome"/>
</dbReference>